<evidence type="ECO:0000313" key="1">
    <source>
        <dbReference type="EMBL" id="KAF3443131.1"/>
    </source>
</evidence>
<organism evidence="1 2">
    <name type="scientific">Rhamnella rubrinervis</name>
    <dbReference type="NCBI Taxonomy" id="2594499"/>
    <lineage>
        <taxon>Eukaryota</taxon>
        <taxon>Viridiplantae</taxon>
        <taxon>Streptophyta</taxon>
        <taxon>Embryophyta</taxon>
        <taxon>Tracheophyta</taxon>
        <taxon>Spermatophyta</taxon>
        <taxon>Magnoliopsida</taxon>
        <taxon>eudicotyledons</taxon>
        <taxon>Gunneridae</taxon>
        <taxon>Pentapetalae</taxon>
        <taxon>rosids</taxon>
        <taxon>fabids</taxon>
        <taxon>Rosales</taxon>
        <taxon>Rhamnaceae</taxon>
        <taxon>rhamnoid group</taxon>
        <taxon>Rhamneae</taxon>
        <taxon>Rhamnella</taxon>
    </lineage>
</organism>
<name>A0A8K0GZW5_9ROSA</name>
<keyword evidence="2" id="KW-1185">Reference proteome</keyword>
<gene>
    <name evidence="1" type="ORF">FNV43_RR17052</name>
</gene>
<dbReference type="EMBL" id="VOIH02000007">
    <property type="protein sequence ID" value="KAF3443131.1"/>
    <property type="molecule type" value="Genomic_DNA"/>
</dbReference>
<proteinExistence type="predicted"/>
<accession>A0A8K0GZW5</accession>
<evidence type="ECO:0000313" key="2">
    <source>
        <dbReference type="Proteomes" id="UP000796880"/>
    </source>
</evidence>
<dbReference type="AlphaFoldDB" id="A0A8K0GZW5"/>
<reference evidence="1" key="1">
    <citation type="submission" date="2020-03" db="EMBL/GenBank/DDBJ databases">
        <title>A high-quality chromosome-level genome assembly of a woody plant with both climbing and erect habits, Rhamnella rubrinervis.</title>
        <authorList>
            <person name="Lu Z."/>
            <person name="Yang Y."/>
            <person name="Zhu X."/>
            <person name="Sun Y."/>
        </authorList>
    </citation>
    <scope>NUCLEOTIDE SEQUENCE</scope>
    <source>
        <strain evidence="1">BYM</strain>
        <tissue evidence="1">Leaf</tissue>
    </source>
</reference>
<protein>
    <submittedName>
        <fullName evidence="1">Uncharacterized protein</fullName>
    </submittedName>
</protein>
<comment type="caution">
    <text evidence="1">The sequence shown here is derived from an EMBL/GenBank/DDBJ whole genome shotgun (WGS) entry which is preliminary data.</text>
</comment>
<dbReference type="Proteomes" id="UP000796880">
    <property type="component" value="Unassembled WGS sequence"/>
</dbReference>
<sequence length="136" mass="15674">MLILNAKSKEDEEEELTPLWLLSGGPNQVGESSKPHRVVPMVSGRNEEEILGNQPRIRLKRKARLRIPSQAKRVPERDEVLSQPREGDIAFTIPAFYCGLRVPFLAFLRRFLQDALLHPVQLPPVLGKSCWERWQR</sequence>